<organism evidence="6 7">
    <name type="scientific">Massilia eurypsychrophila</name>
    <dbReference type="NCBI Taxonomy" id="1485217"/>
    <lineage>
        <taxon>Bacteria</taxon>
        <taxon>Pseudomonadati</taxon>
        <taxon>Pseudomonadota</taxon>
        <taxon>Betaproteobacteria</taxon>
        <taxon>Burkholderiales</taxon>
        <taxon>Oxalobacteraceae</taxon>
        <taxon>Telluria group</taxon>
        <taxon>Massilia</taxon>
    </lineage>
</organism>
<dbReference type="OrthoDB" id="9775851at2"/>
<evidence type="ECO:0000313" key="7">
    <source>
        <dbReference type="Proteomes" id="UP000230390"/>
    </source>
</evidence>
<dbReference type="GO" id="GO:0016787">
    <property type="term" value="F:hydrolase activity"/>
    <property type="evidence" value="ECO:0007669"/>
    <property type="project" value="UniProtKB-KW"/>
</dbReference>
<dbReference type="EMBL" id="PDOC01000007">
    <property type="protein sequence ID" value="PIL44514.1"/>
    <property type="molecule type" value="Genomic_DNA"/>
</dbReference>
<comment type="caution">
    <text evidence="6">The sequence shown here is derived from an EMBL/GenBank/DDBJ whole genome shotgun (WGS) entry which is preliminary data.</text>
</comment>
<keyword evidence="7" id="KW-1185">Reference proteome</keyword>
<feature type="domain" description="Carboxylesterase type B" evidence="5">
    <location>
        <begin position="75"/>
        <end position="562"/>
    </location>
</feature>
<evidence type="ECO:0000256" key="3">
    <source>
        <dbReference type="RuleBase" id="RU361235"/>
    </source>
</evidence>
<dbReference type="PROSITE" id="PS00122">
    <property type="entry name" value="CARBOXYLESTERASE_B_1"/>
    <property type="match status" value="1"/>
</dbReference>
<accession>A0A2G8TET2</accession>
<keyword evidence="4" id="KW-0472">Membrane</keyword>
<dbReference type="SUPFAM" id="SSF53474">
    <property type="entry name" value="alpha/beta-Hydrolases"/>
    <property type="match status" value="1"/>
</dbReference>
<dbReference type="EC" id="3.1.1.-" evidence="3"/>
<evidence type="ECO:0000256" key="1">
    <source>
        <dbReference type="ARBA" id="ARBA00005964"/>
    </source>
</evidence>
<reference evidence="6 7" key="1">
    <citation type="submission" date="2017-10" db="EMBL/GenBank/DDBJ databases">
        <title>Massilia psychrophilum sp. nov., a novel purple-pigmented bacterium isolated from Tianshan glacier, Xinjiang Municipality, China.</title>
        <authorList>
            <person name="Wang H."/>
        </authorList>
    </citation>
    <scope>NUCLEOTIDE SEQUENCE [LARGE SCALE GENOMIC DNA]</scope>
    <source>
        <strain evidence="6 7">JCM 30074</strain>
    </source>
</reference>
<name>A0A2G8TET2_9BURK</name>
<dbReference type="InterPro" id="IPR029058">
    <property type="entry name" value="AB_hydrolase_fold"/>
</dbReference>
<evidence type="ECO:0000313" key="6">
    <source>
        <dbReference type="EMBL" id="PIL44514.1"/>
    </source>
</evidence>
<evidence type="ECO:0000259" key="5">
    <source>
        <dbReference type="Pfam" id="PF00135"/>
    </source>
</evidence>
<keyword evidence="2 3" id="KW-0378">Hydrolase</keyword>
<feature type="transmembrane region" description="Helical" evidence="4">
    <location>
        <begin position="56"/>
        <end position="74"/>
    </location>
</feature>
<proteinExistence type="inferred from homology"/>
<gene>
    <name evidence="6" type="ORF">CR105_13750</name>
</gene>
<protein>
    <recommendedName>
        <fullName evidence="3">Carboxylic ester hydrolase</fullName>
        <ecNumber evidence="3">3.1.1.-</ecNumber>
    </recommendedName>
</protein>
<dbReference type="Gene3D" id="3.40.50.1820">
    <property type="entry name" value="alpha/beta hydrolase"/>
    <property type="match status" value="1"/>
</dbReference>
<dbReference type="InterPro" id="IPR019826">
    <property type="entry name" value="Carboxylesterase_B_AS"/>
</dbReference>
<evidence type="ECO:0000256" key="4">
    <source>
        <dbReference type="SAM" id="Phobius"/>
    </source>
</evidence>
<keyword evidence="4" id="KW-0812">Transmembrane</keyword>
<comment type="similarity">
    <text evidence="1 3">Belongs to the type-B carboxylesterase/lipase family.</text>
</comment>
<sequence>MPTRHHRAIKKLGSDPFFRRPDRTISKQNFGLTLFFSFVCRPHRLFIKQNRGLTPLFWRVLALAAVFGAGAAAAQNVTVDSGRLEGVRLANGVNAWYGIPYAAAPVRELRWRETQPAAPWSGVLHADRKGPECIQLLRRKDINHYFGEEATSEDCLFMNVWAPAAARAKAKKLPVIVFIHGGGFTVGSSGMALYGGPNVAARGAVFVNFNYRLGILGFMAHPELTAESPHRASGNYGFLDQVQTLRWVQRNIARFGGDPANVTIAGQSAGGASVVSLVASPLARGLFQRAFVQSGPAIGGASPTLAESEQTGLDVQKAVGATSLAAMRQLPADRVFVVQRDFQFGDSGSVNVRPNIDGYFLPDSIANIFAAGRQNDVPTLAGFTRDDISPSPLRLAKTAADYADKARQVYGANAERFMALYPVSADADAPAMGKLAARHAMMEKGTRKLAQAQTASGKAPVYVYMFSRVHPFNPAAPLFDAPQGAYHTSDVPYWFQTQDALNMFKPTRLWGQQDRALSARMMDSMLAFARSGNPATPAIPWPAWRRGDEQIIDFGDKVEVARQNAAQLDFHDVPAQFVPAGAVVPRLTRD</sequence>
<keyword evidence="4" id="KW-1133">Transmembrane helix</keyword>
<dbReference type="Proteomes" id="UP000230390">
    <property type="component" value="Unassembled WGS sequence"/>
</dbReference>
<dbReference type="AlphaFoldDB" id="A0A2G8TET2"/>
<evidence type="ECO:0000256" key="2">
    <source>
        <dbReference type="ARBA" id="ARBA00022801"/>
    </source>
</evidence>
<dbReference type="Pfam" id="PF00135">
    <property type="entry name" value="COesterase"/>
    <property type="match status" value="1"/>
</dbReference>
<dbReference type="InterPro" id="IPR050309">
    <property type="entry name" value="Type-B_Carboxylest/Lipase"/>
</dbReference>
<dbReference type="PANTHER" id="PTHR11559">
    <property type="entry name" value="CARBOXYLESTERASE"/>
    <property type="match status" value="1"/>
</dbReference>
<dbReference type="InterPro" id="IPR002018">
    <property type="entry name" value="CarbesteraseB"/>
</dbReference>